<evidence type="ECO:0000313" key="4">
    <source>
        <dbReference type="EMBL" id="OQR96286.1"/>
    </source>
</evidence>
<evidence type="ECO:0000256" key="3">
    <source>
        <dbReference type="ARBA" id="ARBA00022807"/>
    </source>
</evidence>
<keyword evidence="1" id="KW-0645">Protease</keyword>
<proteinExistence type="predicted"/>
<keyword evidence="2 4" id="KW-0378">Hydrolase</keyword>
<dbReference type="Proteomes" id="UP000243217">
    <property type="component" value="Unassembled WGS sequence"/>
</dbReference>
<dbReference type="PANTHER" id="PTHR10363:SF2">
    <property type="entry name" value="BLEOMYCIN HYDROLASE"/>
    <property type="match status" value="1"/>
</dbReference>
<dbReference type="OrthoDB" id="2666448at2759"/>
<dbReference type="Pfam" id="PF03051">
    <property type="entry name" value="Peptidase_C1_2"/>
    <property type="match status" value="1"/>
</dbReference>
<dbReference type="PANTHER" id="PTHR10363">
    <property type="entry name" value="BLEOMYCIN HYDROLASE"/>
    <property type="match status" value="1"/>
</dbReference>
<dbReference type="GO" id="GO:0006508">
    <property type="term" value="P:proteolysis"/>
    <property type="evidence" value="ECO:0007669"/>
    <property type="project" value="UniProtKB-KW"/>
</dbReference>
<dbReference type="GO" id="GO:0009636">
    <property type="term" value="P:response to toxic substance"/>
    <property type="evidence" value="ECO:0007669"/>
    <property type="project" value="TreeGrafter"/>
</dbReference>
<dbReference type="EMBL" id="JNBS01001979">
    <property type="protein sequence ID" value="OQR96286.1"/>
    <property type="molecule type" value="Genomic_DNA"/>
</dbReference>
<dbReference type="GO" id="GO:0070005">
    <property type="term" value="F:cysteine-type aminopeptidase activity"/>
    <property type="evidence" value="ECO:0007669"/>
    <property type="project" value="InterPro"/>
</dbReference>
<keyword evidence="3" id="KW-0788">Thiol protease</keyword>
<dbReference type="GO" id="GO:0043418">
    <property type="term" value="P:homocysteine catabolic process"/>
    <property type="evidence" value="ECO:0007669"/>
    <property type="project" value="TreeGrafter"/>
</dbReference>
<dbReference type="SUPFAM" id="SSF54001">
    <property type="entry name" value="Cysteine proteinases"/>
    <property type="match status" value="1"/>
</dbReference>
<comment type="caution">
    <text evidence="4">The sequence shown here is derived from an EMBL/GenBank/DDBJ whole genome shotgun (WGS) entry which is preliminary data.</text>
</comment>
<dbReference type="Gene3D" id="3.90.70.10">
    <property type="entry name" value="Cysteine proteinases"/>
    <property type="match status" value="1"/>
</dbReference>
<reference evidence="4 5" key="1">
    <citation type="journal article" date="2014" name="Genome Biol. Evol.">
        <title>The secreted proteins of Achlya hypogyna and Thraustotheca clavata identify the ancestral oomycete secretome and reveal gene acquisitions by horizontal gene transfer.</title>
        <authorList>
            <person name="Misner I."/>
            <person name="Blouin N."/>
            <person name="Leonard G."/>
            <person name="Richards T.A."/>
            <person name="Lane C.E."/>
        </authorList>
    </citation>
    <scope>NUCLEOTIDE SEQUENCE [LARGE SCALE GENOMIC DNA]</scope>
    <source>
        <strain evidence="4 5">ATCC 34112</strain>
    </source>
</reference>
<organism evidence="4 5">
    <name type="scientific">Thraustotheca clavata</name>
    <dbReference type="NCBI Taxonomy" id="74557"/>
    <lineage>
        <taxon>Eukaryota</taxon>
        <taxon>Sar</taxon>
        <taxon>Stramenopiles</taxon>
        <taxon>Oomycota</taxon>
        <taxon>Saprolegniomycetes</taxon>
        <taxon>Saprolegniales</taxon>
        <taxon>Achlyaceae</taxon>
        <taxon>Thraustotheca</taxon>
    </lineage>
</organism>
<dbReference type="GO" id="GO:0005737">
    <property type="term" value="C:cytoplasm"/>
    <property type="evidence" value="ECO:0007669"/>
    <property type="project" value="TreeGrafter"/>
</dbReference>
<evidence type="ECO:0000256" key="2">
    <source>
        <dbReference type="ARBA" id="ARBA00022801"/>
    </source>
</evidence>
<evidence type="ECO:0000313" key="5">
    <source>
        <dbReference type="Proteomes" id="UP000243217"/>
    </source>
</evidence>
<dbReference type="InterPro" id="IPR004134">
    <property type="entry name" value="Peptidase_C1B"/>
</dbReference>
<evidence type="ECO:0000256" key="1">
    <source>
        <dbReference type="ARBA" id="ARBA00022670"/>
    </source>
</evidence>
<accession>A0A1V9ZE63</accession>
<keyword evidence="5" id="KW-1185">Reference proteome</keyword>
<sequence length="198" mass="22718">MAALYAGDKLEKCNWCLENIIATADEPVDSRLVQYLLTDPTCDGGQWEMIVNIVEKYGVVPKNVYGECISSEMSVHLNTFLKSKLREFTEILRGMHADGVEIDEIREKKNEMMQIIHRIMIIHLGTPPTKFDFSVHDKEKSHVYFPDLTPQEFYAEHVDVSIVNDPRHDYNLTMTVDKLGNVVGGKRVFYINDPIEDP</sequence>
<dbReference type="InterPro" id="IPR038765">
    <property type="entry name" value="Papain-like_cys_pep_sf"/>
</dbReference>
<dbReference type="AlphaFoldDB" id="A0A1V9ZE63"/>
<protein>
    <submittedName>
        <fullName evidence="4">Bleomycin hydrolase</fullName>
    </submittedName>
</protein>
<gene>
    <name evidence="4" type="ORF">THRCLA_07329</name>
</gene>
<name>A0A1V9ZE63_9STRA</name>